<comment type="function">
    <text evidence="7">Plays an essential role in the initiation and regulation of chromosomal replication. ATP-DnaA binds to the origin of replication (oriC) to initiate formation of the DNA replication initiation complex once per cell cycle. Binds the DnaA box (a 9 base pair repeat at the origin) and separates the double-stranded (ds)DNA. Forms a right-handed helical filament on oriC DNA; dsDNA binds to the exterior of the filament while single-stranded (ss)DNA is stabiized in the filament's interior. The ATP-DnaA-oriC complex binds and stabilizes one strand of the AT-rich DNA unwinding element (DUE), permitting loading of DNA polymerase. After initiation quickly degrades to an ADP-DnaA complex that is not apt for DNA replication. Binds acidic phospholipids.</text>
</comment>
<accession>A0A5B7XVZ2</accession>
<dbReference type="AlphaFoldDB" id="A0A5B7XVZ2"/>
<evidence type="ECO:0000256" key="5">
    <source>
        <dbReference type="ARBA" id="ARBA00023121"/>
    </source>
</evidence>
<evidence type="ECO:0000256" key="2">
    <source>
        <dbReference type="ARBA" id="ARBA00022705"/>
    </source>
</evidence>
<comment type="similarity">
    <text evidence="8">Belongs to the DnaA family.</text>
</comment>
<dbReference type="Proteomes" id="UP000305457">
    <property type="component" value="Chromosome"/>
</dbReference>
<evidence type="ECO:0000256" key="8">
    <source>
        <dbReference type="RuleBase" id="RU004227"/>
    </source>
</evidence>
<evidence type="ECO:0000256" key="6">
    <source>
        <dbReference type="ARBA" id="ARBA00023125"/>
    </source>
</evidence>
<dbReference type="CDD" id="cd00009">
    <property type="entry name" value="AAA"/>
    <property type="match status" value="1"/>
</dbReference>
<dbReference type="GO" id="GO:0005524">
    <property type="term" value="F:ATP binding"/>
    <property type="evidence" value="ECO:0007669"/>
    <property type="project" value="UniProtKB-KW"/>
</dbReference>
<dbReference type="GO" id="GO:0043565">
    <property type="term" value="F:sequence-specific DNA binding"/>
    <property type="evidence" value="ECO:0007669"/>
    <property type="project" value="InterPro"/>
</dbReference>
<dbReference type="Pfam" id="PF08299">
    <property type="entry name" value="Bac_DnaA_C"/>
    <property type="match status" value="1"/>
</dbReference>
<name>A0A5B7XVZ2_9MOLU</name>
<feature type="domain" description="AAA+ ATPase" evidence="9">
    <location>
        <begin position="158"/>
        <end position="299"/>
    </location>
</feature>
<dbReference type="GO" id="GO:0006275">
    <property type="term" value="P:regulation of DNA replication"/>
    <property type="evidence" value="ECO:0007669"/>
    <property type="project" value="InterPro"/>
</dbReference>
<protein>
    <recommendedName>
        <fullName evidence="7">Chromosomal replication initiator protein DnaA</fullName>
    </recommendedName>
</protein>
<reference evidence="11 12" key="1">
    <citation type="submission" date="2019-06" db="EMBL/GenBank/DDBJ databases">
        <title>Mycoplasma sp. 2F1A isolated from ostrich.</title>
        <authorList>
            <person name="Spergser J."/>
        </authorList>
    </citation>
    <scope>NUCLEOTIDE SEQUENCE [LARGE SCALE GENOMIC DNA]</scope>
    <source>
        <strain evidence="11 12">2F1A</strain>
    </source>
</reference>
<dbReference type="InterPro" id="IPR013317">
    <property type="entry name" value="DnaA_dom"/>
</dbReference>
<dbReference type="InterPro" id="IPR003593">
    <property type="entry name" value="AAA+_ATPase"/>
</dbReference>
<keyword evidence="2 7" id="KW-0235">DNA replication</keyword>
<dbReference type="Gene3D" id="1.10.1750.10">
    <property type="match status" value="1"/>
</dbReference>
<dbReference type="InterPro" id="IPR010921">
    <property type="entry name" value="Trp_repressor/repl_initiator"/>
</dbReference>
<dbReference type="SMART" id="SM00382">
    <property type="entry name" value="AAA"/>
    <property type="match status" value="1"/>
</dbReference>
<dbReference type="PRINTS" id="PR00051">
    <property type="entry name" value="DNAA"/>
</dbReference>
<proteinExistence type="inferred from homology"/>
<evidence type="ECO:0000256" key="1">
    <source>
        <dbReference type="ARBA" id="ARBA00022490"/>
    </source>
</evidence>
<keyword evidence="6 7" id="KW-0238">DNA-binding</keyword>
<dbReference type="OrthoDB" id="9807019at2"/>
<organism evidence="11 12">
    <name type="scientific">Mycoplasma nasistruthionis</name>
    <dbReference type="NCBI Taxonomy" id="353852"/>
    <lineage>
        <taxon>Bacteria</taxon>
        <taxon>Bacillati</taxon>
        <taxon>Mycoplasmatota</taxon>
        <taxon>Mollicutes</taxon>
        <taxon>Mycoplasmataceae</taxon>
        <taxon>Mycoplasma</taxon>
    </lineage>
</organism>
<dbReference type="PANTHER" id="PTHR30050:SF4">
    <property type="entry name" value="ATP-BINDING PROTEIN RV3427C IN INSERTION SEQUENCE-RELATED"/>
    <property type="match status" value="1"/>
</dbReference>
<evidence type="ECO:0000256" key="7">
    <source>
        <dbReference type="RuleBase" id="RU000577"/>
    </source>
</evidence>
<feature type="domain" description="Chromosomal replication initiator DnaA C-terminal" evidence="10">
    <location>
        <begin position="379"/>
        <end position="448"/>
    </location>
</feature>
<gene>
    <name evidence="11" type="ORF">FG904_02630</name>
</gene>
<evidence type="ECO:0000256" key="4">
    <source>
        <dbReference type="ARBA" id="ARBA00022840"/>
    </source>
</evidence>
<dbReference type="EMBL" id="CP040825">
    <property type="protein sequence ID" value="QCZ36887.1"/>
    <property type="molecule type" value="Genomic_DNA"/>
</dbReference>
<evidence type="ECO:0000259" key="10">
    <source>
        <dbReference type="SMART" id="SM00760"/>
    </source>
</evidence>
<evidence type="ECO:0000259" key="9">
    <source>
        <dbReference type="SMART" id="SM00382"/>
    </source>
</evidence>
<evidence type="ECO:0000313" key="12">
    <source>
        <dbReference type="Proteomes" id="UP000305457"/>
    </source>
</evidence>
<dbReference type="GO" id="GO:0006270">
    <property type="term" value="P:DNA replication initiation"/>
    <property type="evidence" value="ECO:0007669"/>
    <property type="project" value="InterPro"/>
</dbReference>
<dbReference type="SMART" id="SM00760">
    <property type="entry name" value="Bac_DnaA_C"/>
    <property type="match status" value="1"/>
</dbReference>
<dbReference type="GO" id="GO:0008289">
    <property type="term" value="F:lipid binding"/>
    <property type="evidence" value="ECO:0007669"/>
    <property type="project" value="UniProtKB-KW"/>
</dbReference>
<keyword evidence="4 7" id="KW-0067">ATP-binding</keyword>
<dbReference type="KEGG" id="mnh:FG904_02630"/>
<dbReference type="Pfam" id="PF00308">
    <property type="entry name" value="Bac_DnaA"/>
    <property type="match status" value="1"/>
</dbReference>
<dbReference type="RefSeq" id="WP_139592367.1">
    <property type="nucleotide sequence ID" value="NZ_CP040825.1"/>
</dbReference>
<evidence type="ECO:0000313" key="11">
    <source>
        <dbReference type="EMBL" id="QCZ36887.1"/>
    </source>
</evidence>
<dbReference type="SUPFAM" id="SSF52540">
    <property type="entry name" value="P-loop containing nucleoside triphosphate hydrolases"/>
    <property type="match status" value="1"/>
</dbReference>
<dbReference type="InterPro" id="IPR020591">
    <property type="entry name" value="Chromosome_initiator_DnaA-like"/>
</dbReference>
<keyword evidence="1" id="KW-0963">Cytoplasm</keyword>
<evidence type="ECO:0000256" key="3">
    <source>
        <dbReference type="ARBA" id="ARBA00022741"/>
    </source>
</evidence>
<dbReference type="InterPro" id="IPR027417">
    <property type="entry name" value="P-loop_NTPase"/>
</dbReference>
<dbReference type="CDD" id="cd06571">
    <property type="entry name" value="Bac_DnaA_C"/>
    <property type="match status" value="1"/>
</dbReference>
<dbReference type="Gene3D" id="3.40.50.300">
    <property type="entry name" value="P-loop containing nucleotide triphosphate hydrolases"/>
    <property type="match status" value="1"/>
</dbReference>
<dbReference type="SUPFAM" id="SSF48295">
    <property type="entry name" value="TrpR-like"/>
    <property type="match status" value="1"/>
</dbReference>
<keyword evidence="5" id="KW-0446">Lipid-binding</keyword>
<keyword evidence="3 7" id="KW-0547">Nucleotide-binding</keyword>
<dbReference type="InterPro" id="IPR013159">
    <property type="entry name" value="DnaA_C"/>
</dbReference>
<dbReference type="PANTHER" id="PTHR30050">
    <property type="entry name" value="CHROMOSOMAL REPLICATION INITIATOR PROTEIN DNAA"/>
    <property type="match status" value="1"/>
</dbReference>
<sequence>MNNTLNKKPPTPEEVNLNVKENQLIQYFKSEIRDPFLFNTFFKKLKVLTIEDKNIVIFIKKPYPNLADFKKNNNEFFEKAVFDVLGRDYTYTLVDELTVQAQKETQKVVKSITVTKKINLSSIKKDLDKTKTFSNYINCHFNSEVYEIIQSIINNEYSHNVLFISGKSGHGKTHIISALENELVSKGKSVFVIKPIDFTNQVTSYMKDNRTDVIDRLTNSLVKEYDYLFFDDFHVFGEGNKKATKDLIFKILDDRIFEGKITIITSEKDLKEISKNFHDRIISRISSGFQTRLLEPNYNDYKKLLCAFLPSENLDENDFSEEAIKYIARSTTKSLNTLIGAIKRLGFYREKIKSSDKDVVLNVVKNILVDYVTEKEKAKPETILKEVAKYYKITTKDITGKSRKKEIVVARWAAVHMIKIYFKDISSVEIGKILQKDHATILNVFKKNEENKESLNIVVNELRSKIDFI</sequence>